<accession>A0AAD7M2N9</accession>
<sequence>MPYLKMKTKVSTGCLREKKDFHVCQKSNIISKRSCSSVRISDQVAELDTSIQIVSSSIQVSSKDIASSESVDDKQLLDEGNSQSQHLPSFSVDPDMGKMESRNTCSSNLETIFSPVFEPFKVRSEPNDGNDAVGSVSHTDKLHLGADDSNDNRSFCGYETCDISDFYISDMIVSSLPFNENAFDDDNAENNCSLDYGSGEPNMLFDVADHYLILPSFEETVKTSNTPNVQSHEETITVPDNTSLYSAIGQLRSSNQESDIKYDLDQAECFDPLLFIKNLPELSDAGSKLSSHCPAKRKSKKKFSNPSS</sequence>
<proteinExistence type="predicted"/>
<comment type="caution">
    <text evidence="2">The sequence shown here is derived from an EMBL/GenBank/DDBJ whole genome shotgun (WGS) entry which is preliminary data.</text>
</comment>
<dbReference type="AlphaFoldDB" id="A0AAD7M2N9"/>
<dbReference type="Proteomes" id="UP001163823">
    <property type="component" value="Chromosome 5"/>
</dbReference>
<feature type="region of interest" description="Disordered" evidence="1">
    <location>
        <begin position="285"/>
        <end position="308"/>
    </location>
</feature>
<reference evidence="2" key="1">
    <citation type="journal article" date="2023" name="Science">
        <title>Elucidation of the pathway for biosynthesis of saponin adjuvants from the soapbark tree.</title>
        <authorList>
            <person name="Reed J."/>
            <person name="Orme A."/>
            <person name="El-Demerdash A."/>
            <person name="Owen C."/>
            <person name="Martin L.B.B."/>
            <person name="Misra R.C."/>
            <person name="Kikuchi S."/>
            <person name="Rejzek M."/>
            <person name="Martin A.C."/>
            <person name="Harkess A."/>
            <person name="Leebens-Mack J."/>
            <person name="Louveau T."/>
            <person name="Stephenson M.J."/>
            <person name="Osbourn A."/>
        </authorList>
    </citation>
    <scope>NUCLEOTIDE SEQUENCE</scope>
    <source>
        <strain evidence="2">S10</strain>
    </source>
</reference>
<evidence type="ECO:0000313" key="2">
    <source>
        <dbReference type="EMBL" id="KAJ7968855.1"/>
    </source>
</evidence>
<protein>
    <submittedName>
        <fullName evidence="2">CTD small phosphatase-like protein 2</fullName>
    </submittedName>
</protein>
<keyword evidence="3" id="KW-1185">Reference proteome</keyword>
<evidence type="ECO:0000313" key="3">
    <source>
        <dbReference type="Proteomes" id="UP001163823"/>
    </source>
</evidence>
<dbReference type="KEGG" id="qsa:O6P43_012898"/>
<feature type="compositionally biased region" description="Basic residues" evidence="1">
    <location>
        <begin position="294"/>
        <end position="308"/>
    </location>
</feature>
<dbReference type="EMBL" id="JARAOO010000005">
    <property type="protein sequence ID" value="KAJ7968855.1"/>
    <property type="molecule type" value="Genomic_DNA"/>
</dbReference>
<name>A0AAD7M2N9_QUISA</name>
<feature type="region of interest" description="Disordered" evidence="1">
    <location>
        <begin position="78"/>
        <end position="98"/>
    </location>
</feature>
<organism evidence="2 3">
    <name type="scientific">Quillaja saponaria</name>
    <name type="common">Soap bark tree</name>
    <dbReference type="NCBI Taxonomy" id="32244"/>
    <lineage>
        <taxon>Eukaryota</taxon>
        <taxon>Viridiplantae</taxon>
        <taxon>Streptophyta</taxon>
        <taxon>Embryophyta</taxon>
        <taxon>Tracheophyta</taxon>
        <taxon>Spermatophyta</taxon>
        <taxon>Magnoliopsida</taxon>
        <taxon>eudicotyledons</taxon>
        <taxon>Gunneridae</taxon>
        <taxon>Pentapetalae</taxon>
        <taxon>rosids</taxon>
        <taxon>fabids</taxon>
        <taxon>Fabales</taxon>
        <taxon>Quillajaceae</taxon>
        <taxon>Quillaja</taxon>
    </lineage>
</organism>
<evidence type="ECO:0000256" key="1">
    <source>
        <dbReference type="SAM" id="MobiDB-lite"/>
    </source>
</evidence>
<gene>
    <name evidence="2" type="ORF">O6P43_012898</name>
</gene>